<evidence type="ECO:0000259" key="10">
    <source>
        <dbReference type="PROSITE" id="PS50929"/>
    </source>
</evidence>
<keyword evidence="13" id="KW-1185">Reference proteome</keyword>
<evidence type="ECO:0000256" key="2">
    <source>
        <dbReference type="ARBA" id="ARBA00022475"/>
    </source>
</evidence>
<evidence type="ECO:0000256" key="1">
    <source>
        <dbReference type="ARBA" id="ARBA00004651"/>
    </source>
</evidence>
<dbReference type="GO" id="GO:0005886">
    <property type="term" value="C:plasma membrane"/>
    <property type="evidence" value="ECO:0007669"/>
    <property type="project" value="UniProtKB-SubCell"/>
</dbReference>
<dbReference type="Gene3D" id="3.90.70.10">
    <property type="entry name" value="Cysteine proteinases"/>
    <property type="match status" value="1"/>
</dbReference>
<name>A0A918P4N7_9NEIS</name>
<organism evidence="12 13">
    <name type="scientific">Paludibacterium paludis</name>
    <dbReference type="NCBI Taxonomy" id="1225769"/>
    <lineage>
        <taxon>Bacteria</taxon>
        <taxon>Pseudomonadati</taxon>
        <taxon>Pseudomonadota</taxon>
        <taxon>Betaproteobacteria</taxon>
        <taxon>Neisseriales</taxon>
        <taxon>Chromobacteriaceae</taxon>
        <taxon>Paludibacterium</taxon>
    </lineage>
</organism>
<dbReference type="PROSITE" id="PS50990">
    <property type="entry name" value="PEPTIDASE_C39"/>
    <property type="match status" value="1"/>
</dbReference>
<keyword evidence="3 8" id="KW-0812">Transmembrane</keyword>
<feature type="domain" description="ABC transmembrane type-1" evidence="10">
    <location>
        <begin position="171"/>
        <end position="450"/>
    </location>
</feature>
<proteinExistence type="predicted"/>
<feature type="domain" description="ABC transporter" evidence="9">
    <location>
        <begin position="482"/>
        <end position="700"/>
    </location>
</feature>
<evidence type="ECO:0000259" key="9">
    <source>
        <dbReference type="PROSITE" id="PS50893"/>
    </source>
</evidence>
<dbReference type="Pfam" id="PF00664">
    <property type="entry name" value="ABC_membrane"/>
    <property type="match status" value="1"/>
</dbReference>
<dbReference type="PROSITE" id="PS00211">
    <property type="entry name" value="ABC_TRANSPORTER_1"/>
    <property type="match status" value="1"/>
</dbReference>
<dbReference type="GO" id="GO:0140359">
    <property type="term" value="F:ABC-type transporter activity"/>
    <property type="evidence" value="ECO:0007669"/>
    <property type="project" value="InterPro"/>
</dbReference>
<dbReference type="GO" id="GO:0008233">
    <property type="term" value="F:peptidase activity"/>
    <property type="evidence" value="ECO:0007669"/>
    <property type="project" value="InterPro"/>
</dbReference>
<feature type="transmembrane region" description="Helical" evidence="8">
    <location>
        <begin position="204"/>
        <end position="234"/>
    </location>
</feature>
<protein>
    <submittedName>
        <fullName evidence="12">Toxin transporter</fullName>
    </submittedName>
</protein>
<evidence type="ECO:0000259" key="11">
    <source>
        <dbReference type="PROSITE" id="PS50990"/>
    </source>
</evidence>
<comment type="caution">
    <text evidence="12">The sequence shown here is derived from an EMBL/GenBank/DDBJ whole genome shotgun (WGS) entry which is preliminary data.</text>
</comment>
<dbReference type="Pfam" id="PF00005">
    <property type="entry name" value="ABC_tran"/>
    <property type="match status" value="1"/>
</dbReference>
<dbReference type="PROSITE" id="PS50929">
    <property type="entry name" value="ABC_TM1F"/>
    <property type="match status" value="1"/>
</dbReference>
<evidence type="ECO:0000256" key="3">
    <source>
        <dbReference type="ARBA" id="ARBA00022692"/>
    </source>
</evidence>
<sequence>MSRTPVWFGGRRLPVMLQAEAAECGLAAIAMIANFHGHRIDLASLRLHCGVSLKGMTMADMVRAADRLGLAGRALRLEPREMDQLAAPCVLHWDLNHFVVLAKTGRRGIVIHDPARGRVSLGWADVSRHFTGFALELAPVAGFGAIEAKRSVPWNKALGGAPGLGHAALQIFLMAAVLEVLTLAPPLFSQWMVDGVLFSADRDLLAVLVVGAVLVAVSHAVVSAFRALAVLYVGTALGLRWMNRVFSHLLRLPLGYFERRFIGDVASRFDAVTTIQETLTTQFIEAALNGFMALGTLVLMLVYSPRLALISLAGVSAYALLRFALHRPLKETAEKEMVLDARRDSHFLETLRGIQAIKLFQRQSERRAVWWNLLIEQTAAAVRLEKLHFVHRAGASLVCGLERAAILWAGATLVLDSSFSVGMYMAFIAFSAQFSENVAGLIDKAALFALLRLSGERLSDIVLTEPEPEPLRSLAVPRDGSLEFREVAFRYAESEPWVCRDLSFTVREGESVALVGPSGSGKTTILKLVLGFFAPEQGEILIGGVPMRQLGVHGARAWCAAVMQDDQLFAGSLLDNIAFFDPCPDLARVELCATMAAIHDTIRAMPMGYHTLAGDMGTTLSGGQRQRVLLARALYKAPRILLLDEATSHLDLALEAQVSRAVAQLSLTRVIVAHRPETIRSADRVIDISRKANARAEQAI</sequence>
<dbReference type="Proteomes" id="UP000645257">
    <property type="component" value="Unassembled WGS sequence"/>
</dbReference>
<dbReference type="InterPro" id="IPR017871">
    <property type="entry name" value="ABC_transporter-like_CS"/>
</dbReference>
<dbReference type="SUPFAM" id="SSF52540">
    <property type="entry name" value="P-loop containing nucleoside triphosphate hydrolases"/>
    <property type="match status" value="1"/>
</dbReference>
<dbReference type="CDD" id="cd18567">
    <property type="entry name" value="ABC_6TM_CvaB_RaxB_like"/>
    <property type="match status" value="1"/>
</dbReference>
<dbReference type="GO" id="GO:0005524">
    <property type="term" value="F:ATP binding"/>
    <property type="evidence" value="ECO:0007669"/>
    <property type="project" value="UniProtKB-KW"/>
</dbReference>
<dbReference type="GO" id="GO:0016887">
    <property type="term" value="F:ATP hydrolysis activity"/>
    <property type="evidence" value="ECO:0007669"/>
    <property type="project" value="InterPro"/>
</dbReference>
<keyword evidence="4" id="KW-0547">Nucleotide-binding</keyword>
<dbReference type="InterPro" id="IPR011527">
    <property type="entry name" value="ABC1_TM_dom"/>
</dbReference>
<dbReference type="SUPFAM" id="SSF90123">
    <property type="entry name" value="ABC transporter transmembrane region"/>
    <property type="match status" value="1"/>
</dbReference>
<feature type="transmembrane region" description="Helical" evidence="8">
    <location>
        <begin position="283"/>
        <end position="301"/>
    </location>
</feature>
<dbReference type="RefSeq" id="WP_215796364.1">
    <property type="nucleotide sequence ID" value="NZ_BMYX01000011.1"/>
</dbReference>
<dbReference type="AlphaFoldDB" id="A0A918P4N7"/>
<comment type="subcellular location">
    <subcellularLocation>
        <location evidence="1">Cell membrane</location>
        <topology evidence="1">Multi-pass membrane protein</topology>
    </subcellularLocation>
</comment>
<accession>A0A918P4N7</accession>
<dbReference type="PROSITE" id="PS50893">
    <property type="entry name" value="ABC_TRANSPORTER_2"/>
    <property type="match status" value="1"/>
</dbReference>
<evidence type="ECO:0000313" key="13">
    <source>
        <dbReference type="Proteomes" id="UP000645257"/>
    </source>
</evidence>
<dbReference type="EMBL" id="BMYX01000011">
    <property type="protein sequence ID" value="GGY17278.1"/>
    <property type="molecule type" value="Genomic_DNA"/>
</dbReference>
<evidence type="ECO:0000256" key="4">
    <source>
        <dbReference type="ARBA" id="ARBA00022741"/>
    </source>
</evidence>
<keyword evidence="2" id="KW-1003">Cell membrane</keyword>
<dbReference type="GO" id="GO:0006508">
    <property type="term" value="P:proteolysis"/>
    <property type="evidence" value="ECO:0007669"/>
    <property type="project" value="InterPro"/>
</dbReference>
<dbReference type="InterPro" id="IPR003593">
    <property type="entry name" value="AAA+_ATPase"/>
</dbReference>
<keyword evidence="7 8" id="KW-0472">Membrane</keyword>
<dbReference type="InterPro" id="IPR039421">
    <property type="entry name" value="Type_1_exporter"/>
</dbReference>
<dbReference type="SMART" id="SM00382">
    <property type="entry name" value="AAA"/>
    <property type="match status" value="1"/>
</dbReference>
<evidence type="ECO:0000256" key="6">
    <source>
        <dbReference type="ARBA" id="ARBA00022989"/>
    </source>
</evidence>
<reference evidence="12" key="1">
    <citation type="journal article" date="2014" name="Int. J. Syst. Evol. Microbiol.">
        <title>Complete genome sequence of Corynebacterium casei LMG S-19264T (=DSM 44701T), isolated from a smear-ripened cheese.</title>
        <authorList>
            <consortium name="US DOE Joint Genome Institute (JGI-PGF)"/>
            <person name="Walter F."/>
            <person name="Albersmeier A."/>
            <person name="Kalinowski J."/>
            <person name="Ruckert C."/>
        </authorList>
    </citation>
    <scope>NUCLEOTIDE SEQUENCE</scope>
    <source>
        <strain evidence="12">KCTC 32182</strain>
    </source>
</reference>
<dbReference type="PANTHER" id="PTHR24221">
    <property type="entry name" value="ATP-BINDING CASSETTE SUB-FAMILY B"/>
    <property type="match status" value="1"/>
</dbReference>
<dbReference type="PANTHER" id="PTHR24221:SF606">
    <property type="entry name" value="COLICIN V SECRETION-PROCESSING ATP-BINDING PROTEIN"/>
    <property type="match status" value="1"/>
</dbReference>
<dbReference type="Pfam" id="PF03412">
    <property type="entry name" value="Peptidase_C39"/>
    <property type="match status" value="1"/>
</dbReference>
<reference evidence="12" key="2">
    <citation type="submission" date="2020-09" db="EMBL/GenBank/DDBJ databases">
        <authorList>
            <person name="Sun Q."/>
            <person name="Kim S."/>
        </authorList>
    </citation>
    <scope>NUCLEOTIDE SEQUENCE</scope>
    <source>
        <strain evidence="12">KCTC 32182</strain>
    </source>
</reference>
<keyword evidence="6 8" id="KW-1133">Transmembrane helix</keyword>
<dbReference type="InterPro" id="IPR003439">
    <property type="entry name" value="ABC_transporter-like_ATP-bd"/>
</dbReference>
<keyword evidence="5" id="KW-0067">ATP-binding</keyword>
<dbReference type="InterPro" id="IPR027417">
    <property type="entry name" value="P-loop_NTPase"/>
</dbReference>
<feature type="domain" description="Peptidase C39" evidence="11">
    <location>
        <begin position="18"/>
        <end position="137"/>
    </location>
</feature>
<dbReference type="InterPro" id="IPR005074">
    <property type="entry name" value="Peptidase_C39"/>
</dbReference>
<dbReference type="InterPro" id="IPR036640">
    <property type="entry name" value="ABC1_TM_sf"/>
</dbReference>
<dbReference type="Gene3D" id="3.40.50.300">
    <property type="entry name" value="P-loop containing nucleotide triphosphate hydrolases"/>
    <property type="match status" value="1"/>
</dbReference>
<gene>
    <name evidence="12" type="ORF">GCM10011289_20830</name>
</gene>
<feature type="transmembrane region" description="Helical" evidence="8">
    <location>
        <begin position="164"/>
        <end position="184"/>
    </location>
</feature>
<evidence type="ECO:0000256" key="8">
    <source>
        <dbReference type="SAM" id="Phobius"/>
    </source>
</evidence>
<evidence type="ECO:0000256" key="7">
    <source>
        <dbReference type="ARBA" id="ARBA00023136"/>
    </source>
</evidence>
<dbReference type="GO" id="GO:0034040">
    <property type="term" value="F:ATPase-coupled lipid transmembrane transporter activity"/>
    <property type="evidence" value="ECO:0007669"/>
    <property type="project" value="TreeGrafter"/>
</dbReference>
<evidence type="ECO:0000256" key="5">
    <source>
        <dbReference type="ARBA" id="ARBA00022840"/>
    </source>
</evidence>
<dbReference type="Gene3D" id="1.20.1560.10">
    <property type="entry name" value="ABC transporter type 1, transmembrane domain"/>
    <property type="match status" value="1"/>
</dbReference>
<evidence type="ECO:0000313" key="12">
    <source>
        <dbReference type="EMBL" id="GGY17278.1"/>
    </source>
</evidence>